<dbReference type="AlphaFoldDB" id="A0A1G1YRZ0"/>
<comment type="caution">
    <text evidence="2">The sequence shown here is derived from an EMBL/GenBank/DDBJ whole genome shotgun (WGS) entry which is preliminary data.</text>
</comment>
<accession>A0A1G1YRZ0</accession>
<evidence type="ECO:0000256" key="1">
    <source>
        <dbReference type="SAM" id="MobiDB-lite"/>
    </source>
</evidence>
<sequence>MLYLNKIDCFLSFIISLVMADQNRFSSKFSVGKIGTGKFYRPGSLSSRTPRGLAGALRQAKTAGKHSYAKNLSTQDLGTFQKLIGSELSKLPAHSQGLPLLARRRIMAEARKLQLAGKISEADKSDLRQIVETLKPVHQTQSTTDAKPVSQKPVERAVHFVTRDDIATQSDQVRQRHIQTGISLDLTEELASQKQGEDNIRYDLRSELGKDQAAEKKFLHPDKNNGRGKKVNLPDIKNLPDMDIG</sequence>
<evidence type="ECO:0000313" key="2">
    <source>
        <dbReference type="EMBL" id="OGY55039.1"/>
    </source>
</evidence>
<evidence type="ECO:0000313" key="3">
    <source>
        <dbReference type="Proteomes" id="UP000176512"/>
    </source>
</evidence>
<name>A0A1G1YRZ0_9BACT</name>
<protein>
    <submittedName>
        <fullName evidence="2">Uncharacterized protein</fullName>
    </submittedName>
</protein>
<feature type="region of interest" description="Disordered" evidence="1">
    <location>
        <begin position="213"/>
        <end position="245"/>
    </location>
</feature>
<dbReference type="Proteomes" id="UP000176512">
    <property type="component" value="Unassembled WGS sequence"/>
</dbReference>
<feature type="compositionally biased region" description="Basic and acidic residues" evidence="1">
    <location>
        <begin position="213"/>
        <end position="225"/>
    </location>
</feature>
<organism evidence="2 3">
    <name type="scientific">Candidatus Buchananbacteria bacterium RIFCSPLOWO2_01_FULL_46_12</name>
    <dbReference type="NCBI Taxonomy" id="1797546"/>
    <lineage>
        <taxon>Bacteria</taxon>
        <taxon>Candidatus Buchananiibacteriota</taxon>
    </lineage>
</organism>
<gene>
    <name evidence="2" type="ORF">A3A24_02450</name>
</gene>
<dbReference type="EMBL" id="MHIP01000017">
    <property type="protein sequence ID" value="OGY55039.1"/>
    <property type="molecule type" value="Genomic_DNA"/>
</dbReference>
<proteinExistence type="predicted"/>
<reference evidence="2 3" key="1">
    <citation type="journal article" date="2016" name="Nat. Commun.">
        <title>Thousands of microbial genomes shed light on interconnected biogeochemical processes in an aquifer system.</title>
        <authorList>
            <person name="Anantharaman K."/>
            <person name="Brown C.T."/>
            <person name="Hug L.A."/>
            <person name="Sharon I."/>
            <person name="Castelle C.J."/>
            <person name="Probst A.J."/>
            <person name="Thomas B.C."/>
            <person name="Singh A."/>
            <person name="Wilkins M.J."/>
            <person name="Karaoz U."/>
            <person name="Brodie E.L."/>
            <person name="Williams K.H."/>
            <person name="Hubbard S.S."/>
            <person name="Banfield J.F."/>
        </authorList>
    </citation>
    <scope>NUCLEOTIDE SEQUENCE [LARGE SCALE GENOMIC DNA]</scope>
</reference>